<dbReference type="AlphaFoldDB" id="A0A3N0GUN4"/>
<evidence type="ECO:0000256" key="1">
    <source>
        <dbReference type="SAM" id="Phobius"/>
    </source>
</evidence>
<reference evidence="2 3" key="1">
    <citation type="submission" date="2018-11" db="EMBL/GenBank/DDBJ databases">
        <authorList>
            <person name="Li F."/>
        </authorList>
    </citation>
    <scope>NUCLEOTIDE SEQUENCE [LARGE SCALE GENOMIC DNA]</scope>
    <source>
        <strain evidence="2 3">Gsoil 818</strain>
    </source>
</reference>
<accession>A0A3N0GUN4</accession>
<sequence length="82" mass="9329">MAHYDPQVPIDSSEERRRIENKYAPAGPRDLIVIAVVAGAVLLASVFRDVDGWVFLGMLTAFAGWEITKLRLRRNARDFSRR</sequence>
<feature type="transmembrane region" description="Helical" evidence="1">
    <location>
        <begin position="26"/>
        <end position="47"/>
    </location>
</feature>
<feature type="transmembrane region" description="Helical" evidence="1">
    <location>
        <begin position="53"/>
        <end position="72"/>
    </location>
</feature>
<proteinExistence type="predicted"/>
<name>A0A3N0GUN4_9ACTN</name>
<evidence type="ECO:0000313" key="3">
    <source>
        <dbReference type="Proteomes" id="UP000279994"/>
    </source>
</evidence>
<keyword evidence="1" id="KW-0472">Membrane</keyword>
<dbReference type="EMBL" id="RJSF01000019">
    <property type="protein sequence ID" value="RNM15886.1"/>
    <property type="molecule type" value="Genomic_DNA"/>
</dbReference>
<keyword evidence="3" id="KW-1185">Reference proteome</keyword>
<protein>
    <submittedName>
        <fullName evidence="2">Uncharacterized protein</fullName>
    </submittedName>
</protein>
<organism evidence="2 3">
    <name type="scientific">Nocardioides pocheonensis</name>
    <dbReference type="NCBI Taxonomy" id="661485"/>
    <lineage>
        <taxon>Bacteria</taxon>
        <taxon>Bacillati</taxon>
        <taxon>Actinomycetota</taxon>
        <taxon>Actinomycetes</taxon>
        <taxon>Propionibacteriales</taxon>
        <taxon>Nocardioidaceae</taxon>
        <taxon>Nocardioides</taxon>
    </lineage>
</organism>
<keyword evidence="1" id="KW-0812">Transmembrane</keyword>
<keyword evidence="1" id="KW-1133">Transmembrane helix</keyword>
<comment type="caution">
    <text evidence="2">The sequence shown here is derived from an EMBL/GenBank/DDBJ whole genome shotgun (WGS) entry which is preliminary data.</text>
</comment>
<dbReference type="Proteomes" id="UP000279994">
    <property type="component" value="Unassembled WGS sequence"/>
</dbReference>
<gene>
    <name evidence="2" type="ORF">EFL26_06860</name>
</gene>
<evidence type="ECO:0000313" key="2">
    <source>
        <dbReference type="EMBL" id="RNM15886.1"/>
    </source>
</evidence>